<sequence length="421" mass="47438">MLRLWKNFCKDFRQLYVGSSANVEATNINCSSITSLSDNEGRNSCISPNQETFNLATSTKDEHYLGCEQKSADSNNYRRPYFKWNLTKSIFLEICGLSSAVALGWECGRFRQKQSRPSCVDYSAILVRLLSIRALPSINKGVRLSINDAPPKSNVSYTDVLAKNTTIEASDKYVNTTTSHVPSLSEEIHETMEEMLKNLETSNTLGLAEWQNSVGVELINSAKNKELSEYDHLIKISKTDRFSAYQKEAFNCFLESKRLGSVKGAYNLGICYEQGIGTSQNVEKAFTYYEEAAGKNHPAAQYNLGLLLYRRYLNNEKSKESDLSDAFSHLRQAANHGLEEARSALTILTIELANQDVGNVTTILPARADEKNLHCEVSKHELSIRKAFSEPHSFNCYHVNHKSEIINFEFKKGSVNFYFGD</sequence>
<dbReference type="OrthoDB" id="6341798at2759"/>
<dbReference type="Proteomes" id="UP000000305">
    <property type="component" value="Unassembled WGS sequence"/>
</dbReference>
<evidence type="ECO:0008006" key="3">
    <source>
        <dbReference type="Google" id="ProtNLM"/>
    </source>
</evidence>
<dbReference type="AlphaFoldDB" id="E9HFS7"/>
<dbReference type="GO" id="GO:0140468">
    <property type="term" value="P:HRI-mediated signaling"/>
    <property type="evidence" value="ECO:0000318"/>
    <property type="project" value="GO_Central"/>
</dbReference>
<dbReference type="Gene3D" id="1.25.40.10">
    <property type="entry name" value="Tetratricopeptide repeat domain"/>
    <property type="match status" value="1"/>
</dbReference>
<evidence type="ECO:0000313" key="1">
    <source>
        <dbReference type="EMBL" id="EFX69373.1"/>
    </source>
</evidence>
<dbReference type="SUPFAM" id="SSF81901">
    <property type="entry name" value="HCP-like"/>
    <property type="match status" value="1"/>
</dbReference>
<evidence type="ECO:0000313" key="2">
    <source>
        <dbReference type="Proteomes" id="UP000000305"/>
    </source>
</evidence>
<dbReference type="PANTHER" id="PTHR45011">
    <property type="entry name" value="DAP3-BINDING CELL DEATH ENHANCER 1"/>
    <property type="match status" value="1"/>
</dbReference>
<dbReference type="InterPro" id="IPR052748">
    <property type="entry name" value="ISR_Activator"/>
</dbReference>
<dbReference type="HOGENOM" id="CLU_652594_0_0_1"/>
<keyword evidence="2" id="KW-1185">Reference proteome</keyword>
<dbReference type="STRING" id="6669.E9HFS7"/>
<dbReference type="EMBL" id="GL732637">
    <property type="protein sequence ID" value="EFX69373.1"/>
    <property type="molecule type" value="Genomic_DNA"/>
</dbReference>
<proteinExistence type="predicted"/>
<organism evidence="1 2">
    <name type="scientific">Daphnia pulex</name>
    <name type="common">Water flea</name>
    <dbReference type="NCBI Taxonomy" id="6669"/>
    <lineage>
        <taxon>Eukaryota</taxon>
        <taxon>Metazoa</taxon>
        <taxon>Ecdysozoa</taxon>
        <taxon>Arthropoda</taxon>
        <taxon>Crustacea</taxon>
        <taxon>Branchiopoda</taxon>
        <taxon>Diplostraca</taxon>
        <taxon>Cladocera</taxon>
        <taxon>Anomopoda</taxon>
        <taxon>Daphniidae</taxon>
        <taxon>Daphnia</taxon>
    </lineage>
</organism>
<dbReference type="Pfam" id="PF08238">
    <property type="entry name" value="Sel1"/>
    <property type="match status" value="2"/>
</dbReference>
<dbReference type="GO" id="GO:0043539">
    <property type="term" value="F:protein serine/threonine kinase activator activity"/>
    <property type="evidence" value="ECO:0000318"/>
    <property type="project" value="GO_Central"/>
</dbReference>
<dbReference type="InterPro" id="IPR011990">
    <property type="entry name" value="TPR-like_helical_dom_sf"/>
</dbReference>
<reference evidence="1 2" key="1">
    <citation type="journal article" date="2011" name="Science">
        <title>The ecoresponsive genome of Daphnia pulex.</title>
        <authorList>
            <person name="Colbourne J.K."/>
            <person name="Pfrender M.E."/>
            <person name="Gilbert D."/>
            <person name="Thomas W.K."/>
            <person name="Tucker A."/>
            <person name="Oakley T.H."/>
            <person name="Tokishita S."/>
            <person name="Aerts A."/>
            <person name="Arnold G.J."/>
            <person name="Basu M.K."/>
            <person name="Bauer D.J."/>
            <person name="Caceres C.E."/>
            <person name="Carmel L."/>
            <person name="Casola C."/>
            <person name="Choi J.H."/>
            <person name="Detter J.C."/>
            <person name="Dong Q."/>
            <person name="Dusheyko S."/>
            <person name="Eads B.D."/>
            <person name="Frohlich T."/>
            <person name="Geiler-Samerotte K.A."/>
            <person name="Gerlach D."/>
            <person name="Hatcher P."/>
            <person name="Jogdeo S."/>
            <person name="Krijgsveld J."/>
            <person name="Kriventseva E.V."/>
            <person name="Kultz D."/>
            <person name="Laforsch C."/>
            <person name="Lindquist E."/>
            <person name="Lopez J."/>
            <person name="Manak J.R."/>
            <person name="Muller J."/>
            <person name="Pangilinan J."/>
            <person name="Patwardhan R.P."/>
            <person name="Pitluck S."/>
            <person name="Pritham E.J."/>
            <person name="Rechtsteiner A."/>
            <person name="Rho M."/>
            <person name="Rogozin I.B."/>
            <person name="Sakarya O."/>
            <person name="Salamov A."/>
            <person name="Schaack S."/>
            <person name="Shapiro H."/>
            <person name="Shiga Y."/>
            <person name="Skalitzky C."/>
            <person name="Smith Z."/>
            <person name="Souvorov A."/>
            <person name="Sung W."/>
            <person name="Tang Z."/>
            <person name="Tsuchiya D."/>
            <person name="Tu H."/>
            <person name="Vos H."/>
            <person name="Wang M."/>
            <person name="Wolf Y.I."/>
            <person name="Yamagata H."/>
            <person name="Yamada T."/>
            <person name="Ye Y."/>
            <person name="Shaw J.R."/>
            <person name="Andrews J."/>
            <person name="Crease T.J."/>
            <person name="Tang H."/>
            <person name="Lucas S.M."/>
            <person name="Robertson H.M."/>
            <person name="Bork P."/>
            <person name="Koonin E.V."/>
            <person name="Zdobnov E.M."/>
            <person name="Grigoriev I.V."/>
            <person name="Lynch M."/>
            <person name="Boore J.L."/>
        </authorList>
    </citation>
    <scope>NUCLEOTIDE SEQUENCE [LARGE SCALE GENOMIC DNA]</scope>
</reference>
<dbReference type="SMART" id="SM00671">
    <property type="entry name" value="SEL1"/>
    <property type="match status" value="2"/>
</dbReference>
<dbReference type="InParanoid" id="E9HFS7"/>
<name>E9HFS7_DAPPU</name>
<dbReference type="KEGG" id="dpx:DAPPUDRAFT_300948"/>
<dbReference type="eggNOG" id="KOG1550">
    <property type="taxonomic scope" value="Eukaryota"/>
</dbReference>
<accession>E9HFS7</accession>
<protein>
    <recommendedName>
        <fullName evidence="3">Death ligand signal enhancer</fullName>
    </recommendedName>
</protein>
<dbReference type="GO" id="GO:0005739">
    <property type="term" value="C:mitochondrion"/>
    <property type="evidence" value="ECO:0000318"/>
    <property type="project" value="GO_Central"/>
</dbReference>
<dbReference type="InterPro" id="IPR006597">
    <property type="entry name" value="Sel1-like"/>
</dbReference>
<dbReference type="PANTHER" id="PTHR45011:SF1">
    <property type="entry name" value="DAP3-BINDING CELL DEATH ENHANCER 1"/>
    <property type="match status" value="1"/>
</dbReference>
<gene>
    <name evidence="1" type="ORF">DAPPUDRAFT_300948</name>
</gene>